<dbReference type="Proteomes" id="UP000603453">
    <property type="component" value="Unassembled WGS sequence"/>
</dbReference>
<name>A0A8H7QT77_9FUNG</name>
<comment type="caution">
    <text evidence="2">The sequence shown here is derived from an EMBL/GenBank/DDBJ whole genome shotgun (WGS) entry which is preliminary data.</text>
</comment>
<gene>
    <name evidence="2" type="ORF">INT47_012755</name>
</gene>
<evidence type="ECO:0000313" key="3">
    <source>
        <dbReference type="Proteomes" id="UP000603453"/>
    </source>
</evidence>
<reference evidence="2" key="1">
    <citation type="submission" date="2020-12" db="EMBL/GenBank/DDBJ databases">
        <title>Metabolic potential, ecology and presence of endohyphal bacteria is reflected in genomic diversity of Mucoromycotina.</title>
        <authorList>
            <person name="Muszewska A."/>
            <person name="Okrasinska A."/>
            <person name="Steczkiewicz K."/>
            <person name="Drgas O."/>
            <person name="Orlowska M."/>
            <person name="Perlinska-Lenart U."/>
            <person name="Aleksandrzak-Piekarczyk T."/>
            <person name="Szatraj K."/>
            <person name="Zielenkiewicz U."/>
            <person name="Pilsyk S."/>
            <person name="Malc E."/>
            <person name="Mieczkowski P."/>
            <person name="Kruszewska J.S."/>
            <person name="Biernat P."/>
            <person name="Pawlowska J."/>
        </authorList>
    </citation>
    <scope>NUCLEOTIDE SEQUENCE</scope>
    <source>
        <strain evidence="2">WA0000017839</strain>
    </source>
</reference>
<evidence type="ECO:0000313" key="2">
    <source>
        <dbReference type="EMBL" id="KAG2197325.1"/>
    </source>
</evidence>
<keyword evidence="3" id="KW-1185">Reference proteome</keyword>
<dbReference type="AlphaFoldDB" id="A0A8H7QT77"/>
<dbReference type="OrthoDB" id="2250159at2759"/>
<evidence type="ECO:0000256" key="1">
    <source>
        <dbReference type="SAM" id="MobiDB-lite"/>
    </source>
</evidence>
<protein>
    <submittedName>
        <fullName evidence="2">Uncharacterized protein</fullName>
    </submittedName>
</protein>
<accession>A0A8H7QT77</accession>
<feature type="region of interest" description="Disordered" evidence="1">
    <location>
        <begin position="107"/>
        <end position="140"/>
    </location>
</feature>
<sequence length="250" mass="29417">MDPSIPIHDSSFQTPLPLTRENLMNFQDTMEQKDSVPNEILQRYCHEIHQWRQPVYRERCQSSPPQPDIVVASPRVLPFPYHNDSMFLPTAEQIQYRHLHSSTVSSSTSRADLSSIPPESEHFISRPHSTTTTTNIHSNHSLSSFPWERRSLPARLEHTFIISKSNNKPRFLRRSSSFVSNSTLNNTEETTKKPWLKRVLKFFNKSTSRKMQKREEDESIDQVWYCQYSKNPSTRFEKYYQQQQQVISVS</sequence>
<dbReference type="EMBL" id="JAEPRD010000130">
    <property type="protein sequence ID" value="KAG2197325.1"/>
    <property type="molecule type" value="Genomic_DNA"/>
</dbReference>
<feature type="compositionally biased region" description="Low complexity" evidence="1">
    <location>
        <begin position="128"/>
        <end position="140"/>
    </location>
</feature>
<organism evidence="2 3">
    <name type="scientific">Mucor saturninus</name>
    <dbReference type="NCBI Taxonomy" id="64648"/>
    <lineage>
        <taxon>Eukaryota</taxon>
        <taxon>Fungi</taxon>
        <taxon>Fungi incertae sedis</taxon>
        <taxon>Mucoromycota</taxon>
        <taxon>Mucoromycotina</taxon>
        <taxon>Mucoromycetes</taxon>
        <taxon>Mucorales</taxon>
        <taxon>Mucorineae</taxon>
        <taxon>Mucoraceae</taxon>
        <taxon>Mucor</taxon>
    </lineage>
</organism>
<proteinExistence type="predicted"/>